<dbReference type="OrthoDB" id="1708560at2759"/>
<dbReference type="Pfam" id="PF00931">
    <property type="entry name" value="NB-ARC"/>
    <property type="match status" value="1"/>
</dbReference>
<organism evidence="3 4">
    <name type="scientific">Gossypium australe</name>
    <dbReference type="NCBI Taxonomy" id="47621"/>
    <lineage>
        <taxon>Eukaryota</taxon>
        <taxon>Viridiplantae</taxon>
        <taxon>Streptophyta</taxon>
        <taxon>Embryophyta</taxon>
        <taxon>Tracheophyta</taxon>
        <taxon>Spermatophyta</taxon>
        <taxon>Magnoliopsida</taxon>
        <taxon>eudicotyledons</taxon>
        <taxon>Gunneridae</taxon>
        <taxon>Pentapetalae</taxon>
        <taxon>rosids</taxon>
        <taxon>malvids</taxon>
        <taxon>Malvales</taxon>
        <taxon>Malvaceae</taxon>
        <taxon>Malvoideae</taxon>
        <taxon>Gossypium</taxon>
    </lineage>
</organism>
<dbReference type="GO" id="GO:0006952">
    <property type="term" value="P:defense response"/>
    <property type="evidence" value="ECO:0007669"/>
    <property type="project" value="UniProtKB-KW"/>
</dbReference>
<evidence type="ECO:0000313" key="3">
    <source>
        <dbReference type="EMBL" id="KAA3469504.1"/>
    </source>
</evidence>
<dbReference type="GO" id="GO:0043531">
    <property type="term" value="F:ADP binding"/>
    <property type="evidence" value="ECO:0007669"/>
    <property type="project" value="InterPro"/>
</dbReference>
<keyword evidence="1" id="KW-0611">Plant defense</keyword>
<evidence type="ECO:0000313" key="4">
    <source>
        <dbReference type="Proteomes" id="UP000325315"/>
    </source>
</evidence>
<dbReference type="InterPro" id="IPR002182">
    <property type="entry name" value="NB-ARC"/>
</dbReference>
<dbReference type="EMBL" id="SMMG02000006">
    <property type="protein sequence ID" value="KAA3469504.1"/>
    <property type="molecule type" value="Genomic_DNA"/>
</dbReference>
<protein>
    <submittedName>
        <fullName evidence="3">NBS-LRR resistance-like protein</fullName>
    </submittedName>
</protein>
<sequence>MPVYSIEVTDQLLRVAYDLNLMPTLRTLSESLTSRISDVNDLNKLQVRVKEKLSKNRFLIVLDDVWNENYNHCMTLLSSFEVGSVESKIIVTTSNQRVASMSRLKFFSLVIYKLSDPTKGCTAISAVCTPQEGGTFFTLLY</sequence>
<dbReference type="PANTHER" id="PTHR36766:SF72">
    <property type="entry name" value="DISEASE RESISTANCE RPP13-LIKE PROTEIN 1"/>
    <property type="match status" value="1"/>
</dbReference>
<evidence type="ECO:0000256" key="1">
    <source>
        <dbReference type="ARBA" id="ARBA00022821"/>
    </source>
</evidence>
<dbReference type="SUPFAM" id="SSF52540">
    <property type="entry name" value="P-loop containing nucleoside triphosphate hydrolases"/>
    <property type="match status" value="1"/>
</dbReference>
<reference evidence="4" key="1">
    <citation type="journal article" date="2019" name="Plant Biotechnol. J.">
        <title>Genome sequencing of the Australian wild diploid species Gossypium australe highlights disease resistance and delayed gland morphogenesis.</title>
        <authorList>
            <person name="Cai Y."/>
            <person name="Cai X."/>
            <person name="Wang Q."/>
            <person name="Wang P."/>
            <person name="Zhang Y."/>
            <person name="Cai C."/>
            <person name="Xu Y."/>
            <person name="Wang K."/>
            <person name="Zhou Z."/>
            <person name="Wang C."/>
            <person name="Geng S."/>
            <person name="Li B."/>
            <person name="Dong Q."/>
            <person name="Hou Y."/>
            <person name="Wang H."/>
            <person name="Ai P."/>
            <person name="Liu Z."/>
            <person name="Yi F."/>
            <person name="Sun M."/>
            <person name="An G."/>
            <person name="Cheng J."/>
            <person name="Zhang Y."/>
            <person name="Shi Q."/>
            <person name="Xie Y."/>
            <person name="Shi X."/>
            <person name="Chang Y."/>
            <person name="Huang F."/>
            <person name="Chen Y."/>
            <person name="Hong S."/>
            <person name="Mi L."/>
            <person name="Sun Q."/>
            <person name="Zhang L."/>
            <person name="Zhou B."/>
            <person name="Peng R."/>
            <person name="Zhang X."/>
            <person name="Liu F."/>
        </authorList>
    </citation>
    <scope>NUCLEOTIDE SEQUENCE [LARGE SCALE GENOMIC DNA]</scope>
    <source>
        <strain evidence="4">cv. PA1801</strain>
    </source>
</reference>
<keyword evidence="4" id="KW-1185">Reference proteome</keyword>
<feature type="domain" description="NB-ARC" evidence="2">
    <location>
        <begin position="29"/>
        <end position="102"/>
    </location>
</feature>
<comment type="caution">
    <text evidence="3">The sequence shown here is derived from an EMBL/GenBank/DDBJ whole genome shotgun (WGS) entry which is preliminary data.</text>
</comment>
<name>A0A5B6VKG2_9ROSI</name>
<proteinExistence type="predicted"/>
<accession>A0A5B6VKG2</accession>
<dbReference type="InterPro" id="IPR027417">
    <property type="entry name" value="P-loop_NTPase"/>
</dbReference>
<evidence type="ECO:0000259" key="2">
    <source>
        <dbReference type="Pfam" id="PF00931"/>
    </source>
</evidence>
<dbReference type="AlphaFoldDB" id="A0A5B6VKG2"/>
<gene>
    <name evidence="3" type="ORF">EPI10_015284</name>
</gene>
<dbReference type="Gene3D" id="3.40.50.300">
    <property type="entry name" value="P-loop containing nucleotide triphosphate hydrolases"/>
    <property type="match status" value="1"/>
</dbReference>
<dbReference type="PANTHER" id="PTHR36766">
    <property type="entry name" value="PLANT BROAD-SPECTRUM MILDEW RESISTANCE PROTEIN RPW8"/>
    <property type="match status" value="1"/>
</dbReference>
<dbReference type="Proteomes" id="UP000325315">
    <property type="component" value="Unassembled WGS sequence"/>
</dbReference>